<dbReference type="SUPFAM" id="SSF47413">
    <property type="entry name" value="lambda repressor-like DNA-binding domains"/>
    <property type="match status" value="1"/>
</dbReference>
<feature type="domain" description="HTH cro/C1-type" evidence="2">
    <location>
        <begin position="17"/>
        <end position="71"/>
    </location>
</feature>
<proteinExistence type="predicted"/>
<dbReference type="CDD" id="cd00093">
    <property type="entry name" value="HTH_XRE"/>
    <property type="match status" value="1"/>
</dbReference>
<protein>
    <submittedName>
        <fullName evidence="3">XRE family transcriptional regulator</fullName>
    </submittedName>
</protein>
<dbReference type="PANTHER" id="PTHR46558:SF11">
    <property type="entry name" value="HTH-TYPE TRANSCRIPTIONAL REGULATOR XRE"/>
    <property type="match status" value="1"/>
</dbReference>
<dbReference type="PROSITE" id="PS50943">
    <property type="entry name" value="HTH_CROC1"/>
    <property type="match status" value="1"/>
</dbReference>
<organism evidence="3">
    <name type="scientific">uncultured Sporomusa sp</name>
    <dbReference type="NCBI Taxonomy" id="307249"/>
    <lineage>
        <taxon>Bacteria</taxon>
        <taxon>Bacillati</taxon>
        <taxon>Bacillota</taxon>
        <taxon>Negativicutes</taxon>
        <taxon>Selenomonadales</taxon>
        <taxon>Sporomusaceae</taxon>
        <taxon>Sporomusa</taxon>
        <taxon>environmental samples</taxon>
    </lineage>
</organism>
<dbReference type="RefSeq" id="WP_288184051.1">
    <property type="nucleotide sequence ID" value="NZ_LT608335.1"/>
</dbReference>
<dbReference type="EMBL" id="FMJE01000003">
    <property type="protein sequence ID" value="SCM80846.1"/>
    <property type="molecule type" value="Genomic_DNA"/>
</dbReference>
<accession>A0A212LTM1</accession>
<dbReference type="SMART" id="SM00530">
    <property type="entry name" value="HTH_XRE"/>
    <property type="match status" value="1"/>
</dbReference>
<reference evidence="3" key="1">
    <citation type="submission" date="2016-08" db="EMBL/GenBank/DDBJ databases">
        <authorList>
            <person name="Seilhamer J.J."/>
        </authorList>
    </citation>
    <scope>NUCLEOTIDE SEQUENCE</scope>
    <source>
        <strain evidence="3">86</strain>
    </source>
</reference>
<dbReference type="AlphaFoldDB" id="A0A212LTM1"/>
<keyword evidence="1" id="KW-0238">DNA-binding</keyword>
<dbReference type="PANTHER" id="PTHR46558">
    <property type="entry name" value="TRACRIPTIONAL REGULATORY PROTEIN-RELATED-RELATED"/>
    <property type="match status" value="1"/>
</dbReference>
<dbReference type="InterPro" id="IPR010982">
    <property type="entry name" value="Lambda_DNA-bd_dom_sf"/>
</dbReference>
<evidence type="ECO:0000256" key="1">
    <source>
        <dbReference type="ARBA" id="ARBA00023125"/>
    </source>
</evidence>
<dbReference type="Pfam" id="PF01381">
    <property type="entry name" value="HTH_3"/>
    <property type="match status" value="1"/>
</dbReference>
<evidence type="ECO:0000313" key="3">
    <source>
        <dbReference type="EMBL" id="SCM80846.1"/>
    </source>
</evidence>
<gene>
    <name evidence="3" type="ORF">KL86SPO_31024</name>
</gene>
<sequence>MQNPSNSEDIQEIVHRLKEIRKNSGLSQANFAKKIGVSQGNVGTWETGGSLPGALALKSIAQIFDCSIDWILTGTEKTTPTQKIETLFDPDLKEMLDIVKRVMDTDDQEQRIWAKVQLKRAFAEFSATEAIR</sequence>
<evidence type="ECO:0000259" key="2">
    <source>
        <dbReference type="PROSITE" id="PS50943"/>
    </source>
</evidence>
<name>A0A212LTM1_9FIRM</name>
<dbReference type="GO" id="GO:0003677">
    <property type="term" value="F:DNA binding"/>
    <property type="evidence" value="ECO:0007669"/>
    <property type="project" value="UniProtKB-KW"/>
</dbReference>
<dbReference type="InterPro" id="IPR001387">
    <property type="entry name" value="Cro/C1-type_HTH"/>
</dbReference>
<dbReference type="Gene3D" id="1.10.260.40">
    <property type="entry name" value="lambda repressor-like DNA-binding domains"/>
    <property type="match status" value="1"/>
</dbReference>